<dbReference type="EMBL" id="CP023702">
    <property type="protein sequence ID" value="QEU70563.1"/>
    <property type="molecule type" value="Genomic_DNA"/>
</dbReference>
<evidence type="ECO:0000256" key="1">
    <source>
        <dbReference type="SAM" id="Phobius"/>
    </source>
</evidence>
<reference evidence="2 3" key="1">
    <citation type="submission" date="2017-09" db="EMBL/GenBank/DDBJ databases">
        <authorList>
            <person name="Lee N."/>
            <person name="Cho B.-K."/>
        </authorList>
    </citation>
    <scope>NUCLEOTIDE SEQUENCE [LARGE SCALE GENOMIC DNA]</scope>
    <source>
        <strain evidence="2 3">ATCC 12769</strain>
    </source>
</reference>
<keyword evidence="3" id="KW-1185">Reference proteome</keyword>
<protein>
    <recommendedName>
        <fullName evidence="4">Holin</fullName>
    </recommendedName>
</protein>
<evidence type="ECO:0008006" key="4">
    <source>
        <dbReference type="Google" id="ProtNLM"/>
    </source>
</evidence>
<gene>
    <name evidence="2" type="ORF">CP967_00010</name>
</gene>
<dbReference type="AlphaFoldDB" id="A0A5J6F3D2"/>
<sequence>MKQVLVRFQYAAGLNRRAVVLVGIGTTVTAGVTAAIIWAPVERAELVVSLVSQVTAAIIATVGVEWWKRRRS</sequence>
<feature type="transmembrane region" description="Helical" evidence="1">
    <location>
        <begin position="20"/>
        <end position="41"/>
    </location>
</feature>
<evidence type="ECO:0000313" key="3">
    <source>
        <dbReference type="Proteomes" id="UP000326178"/>
    </source>
</evidence>
<evidence type="ECO:0000313" key="2">
    <source>
        <dbReference type="EMBL" id="QEU70563.1"/>
    </source>
</evidence>
<keyword evidence="1" id="KW-0472">Membrane</keyword>
<dbReference type="KEGG" id="snk:CP967_00010"/>
<organism evidence="2 3">
    <name type="scientific">Streptomyces nitrosporeus</name>
    <dbReference type="NCBI Taxonomy" id="28894"/>
    <lineage>
        <taxon>Bacteria</taxon>
        <taxon>Bacillati</taxon>
        <taxon>Actinomycetota</taxon>
        <taxon>Actinomycetes</taxon>
        <taxon>Kitasatosporales</taxon>
        <taxon>Streptomycetaceae</taxon>
        <taxon>Streptomyces</taxon>
    </lineage>
</organism>
<dbReference type="Proteomes" id="UP000326178">
    <property type="component" value="Chromosome"/>
</dbReference>
<proteinExistence type="predicted"/>
<accession>A0A5J6F3D2</accession>
<feature type="transmembrane region" description="Helical" evidence="1">
    <location>
        <begin position="47"/>
        <end position="67"/>
    </location>
</feature>
<name>A0A5J6F3D2_9ACTN</name>
<keyword evidence="1" id="KW-0812">Transmembrane</keyword>
<keyword evidence="1" id="KW-1133">Transmembrane helix</keyword>